<dbReference type="RefSeq" id="WP_189136973.1">
    <property type="nucleotide sequence ID" value="NZ_BMNK01000001.1"/>
</dbReference>
<dbReference type="InterPro" id="IPR035897">
    <property type="entry name" value="Toll_tir_struct_dom_sf"/>
</dbReference>
<dbReference type="GO" id="GO:0007165">
    <property type="term" value="P:signal transduction"/>
    <property type="evidence" value="ECO:0007669"/>
    <property type="project" value="InterPro"/>
</dbReference>
<reference evidence="2" key="1">
    <citation type="journal article" date="2014" name="Int. J. Syst. Evol. Microbiol.">
        <title>Complete genome sequence of Corynebacterium casei LMG S-19264T (=DSM 44701T), isolated from a smear-ripened cheese.</title>
        <authorList>
            <consortium name="US DOE Joint Genome Institute (JGI-PGF)"/>
            <person name="Walter F."/>
            <person name="Albersmeier A."/>
            <person name="Kalinowski J."/>
            <person name="Ruckert C."/>
        </authorList>
    </citation>
    <scope>NUCLEOTIDE SEQUENCE</scope>
    <source>
        <strain evidence="2">CGMCC 4.7430</strain>
    </source>
</reference>
<gene>
    <name evidence="2" type="ORF">GCM10012278_07090</name>
</gene>
<dbReference type="PROSITE" id="PS50104">
    <property type="entry name" value="TIR"/>
    <property type="match status" value="1"/>
</dbReference>
<evidence type="ECO:0000313" key="3">
    <source>
        <dbReference type="Proteomes" id="UP000660745"/>
    </source>
</evidence>
<evidence type="ECO:0000313" key="2">
    <source>
        <dbReference type="EMBL" id="GGP01921.1"/>
    </source>
</evidence>
<dbReference type="SMART" id="SM00255">
    <property type="entry name" value="TIR"/>
    <property type="match status" value="1"/>
</dbReference>
<dbReference type="EMBL" id="BMNK01000001">
    <property type="protein sequence ID" value="GGP01921.1"/>
    <property type="molecule type" value="Genomic_DNA"/>
</dbReference>
<dbReference type="SUPFAM" id="SSF52200">
    <property type="entry name" value="Toll/Interleukin receptor TIR domain"/>
    <property type="match status" value="1"/>
</dbReference>
<reference evidence="2" key="2">
    <citation type="submission" date="2020-09" db="EMBL/GenBank/DDBJ databases">
        <authorList>
            <person name="Sun Q."/>
            <person name="Zhou Y."/>
        </authorList>
    </citation>
    <scope>NUCLEOTIDE SEQUENCE</scope>
    <source>
        <strain evidence="2">CGMCC 4.7430</strain>
    </source>
</reference>
<dbReference type="Proteomes" id="UP000660745">
    <property type="component" value="Unassembled WGS sequence"/>
</dbReference>
<organism evidence="2 3">
    <name type="scientific">Nonomuraea glycinis</name>
    <dbReference type="NCBI Taxonomy" id="2047744"/>
    <lineage>
        <taxon>Bacteria</taxon>
        <taxon>Bacillati</taxon>
        <taxon>Actinomycetota</taxon>
        <taxon>Actinomycetes</taxon>
        <taxon>Streptosporangiales</taxon>
        <taxon>Streptosporangiaceae</taxon>
        <taxon>Nonomuraea</taxon>
    </lineage>
</organism>
<dbReference type="AlphaFoldDB" id="A0A918A146"/>
<protein>
    <recommendedName>
        <fullName evidence="1">TIR domain-containing protein</fullName>
    </recommendedName>
</protein>
<keyword evidence="3" id="KW-1185">Reference proteome</keyword>
<dbReference type="InterPro" id="IPR000157">
    <property type="entry name" value="TIR_dom"/>
</dbReference>
<evidence type="ECO:0000259" key="1">
    <source>
        <dbReference type="PROSITE" id="PS50104"/>
    </source>
</evidence>
<accession>A0A918A146</accession>
<proteinExistence type="predicted"/>
<dbReference type="Gene3D" id="3.40.50.10140">
    <property type="entry name" value="Toll/interleukin-1 receptor homology (TIR) domain"/>
    <property type="match status" value="1"/>
</dbReference>
<feature type="domain" description="TIR" evidence="1">
    <location>
        <begin position="3"/>
        <end position="137"/>
    </location>
</feature>
<dbReference type="Pfam" id="PF13676">
    <property type="entry name" value="TIR_2"/>
    <property type="match status" value="1"/>
</dbReference>
<comment type="caution">
    <text evidence="2">The sequence shown here is derived from an EMBL/GenBank/DDBJ whole genome shotgun (WGS) entry which is preliminary data.</text>
</comment>
<sequence length="144" mass="15980">MPDAYDVFLSYARPDRDRVAALADRLLAEGLTVAWDEAFIQTGDLIVVKIDEAIRNSANSILVFSTASIGSAWVENEYAALMKLAIERRRRFIPVLTEDVSLPPLAEARSYADLRESNRPNWDRVLQKIIRALQSAGAPPPSPA</sequence>
<name>A0A918A146_9ACTN</name>